<evidence type="ECO:0000256" key="2">
    <source>
        <dbReference type="ARBA" id="ARBA00022737"/>
    </source>
</evidence>
<dbReference type="Pfam" id="PF00581">
    <property type="entry name" value="Rhodanese"/>
    <property type="match status" value="2"/>
</dbReference>
<dbReference type="PROSITE" id="PS50206">
    <property type="entry name" value="RHODANESE_3"/>
    <property type="match status" value="2"/>
</dbReference>
<dbReference type="EC" id="2.8.1.1" evidence="4"/>
<feature type="domain" description="Rhodanese" evidence="3">
    <location>
        <begin position="164"/>
        <end position="267"/>
    </location>
</feature>
<dbReference type="PROSITE" id="PS00380">
    <property type="entry name" value="RHODANESE_1"/>
    <property type="match status" value="1"/>
</dbReference>
<reference evidence="4 5" key="1">
    <citation type="journal article" date="2014" name="Genome Announc.">
        <title>Genome Sequence of Gammaproteobacterial Pseudohaliea rubra Type Strain DSM 19751, Isolated from Coastal Seawater of the Mediterranean Sea.</title>
        <authorList>
            <person name="Spring S."/>
            <person name="Fiebig A."/>
            <person name="Riedel T."/>
            <person name="Goker M."/>
            <person name="Klenk H.P."/>
        </authorList>
    </citation>
    <scope>NUCLEOTIDE SEQUENCE [LARGE SCALE GENOMIC DNA]</scope>
    <source>
        <strain evidence="4 5">DSM 19751</strain>
    </source>
</reference>
<dbReference type="AlphaFoldDB" id="A0A095VV57"/>
<organism evidence="4 5">
    <name type="scientific">Pseudohaliea rubra DSM 19751</name>
    <dbReference type="NCBI Taxonomy" id="1265313"/>
    <lineage>
        <taxon>Bacteria</taxon>
        <taxon>Pseudomonadati</taxon>
        <taxon>Pseudomonadota</taxon>
        <taxon>Gammaproteobacteria</taxon>
        <taxon>Cellvibrionales</taxon>
        <taxon>Halieaceae</taxon>
        <taxon>Pseudohaliea</taxon>
    </lineage>
</organism>
<feature type="domain" description="Rhodanese" evidence="3">
    <location>
        <begin position="16"/>
        <end position="135"/>
    </location>
</feature>
<evidence type="ECO:0000313" key="5">
    <source>
        <dbReference type="Proteomes" id="UP000029640"/>
    </source>
</evidence>
<dbReference type="OrthoDB" id="9781034at2"/>
<dbReference type="CDD" id="cd01448">
    <property type="entry name" value="TST_Repeat_1"/>
    <property type="match status" value="1"/>
</dbReference>
<sequence length="269" mass="28180">MAVHAEAILVEAAEVAGAGAVVVDCRFDLARPAAGREAFLAGHIPGAHYLDLDRDLSAPRGEHGGRHPLPPPAIFAATLARCGIGLDTPVIVYDASCFAFAGRLWWMMRALGYRPPALLNGGYDDWLAAGGQPETGEVAATPCAVPAVGDYAGRLAIDDVCAAQAAGATLVDARAADRYRGENETMDPVAGHIPGAENRFWGAVTDDGGRLLDDAALAAHWGDLLEAERLVGYCGSGVSTCINLFTLARLGRSDAQLYAGSWSDWCSYL</sequence>
<dbReference type="InterPro" id="IPR045078">
    <property type="entry name" value="TST/MPST-like"/>
</dbReference>
<dbReference type="PATRIC" id="fig|1265313.6.peg.32"/>
<dbReference type="CDD" id="cd01449">
    <property type="entry name" value="TST_Repeat_2"/>
    <property type="match status" value="1"/>
</dbReference>
<comment type="caution">
    <text evidence="4">The sequence shown here is derived from an EMBL/GenBank/DDBJ whole genome shotgun (WGS) entry which is preliminary data.</text>
</comment>
<accession>A0A095VV57</accession>
<dbReference type="PANTHER" id="PTHR11364:SF27">
    <property type="entry name" value="SULFURTRANSFERASE"/>
    <property type="match status" value="1"/>
</dbReference>
<keyword evidence="5" id="KW-1185">Reference proteome</keyword>
<evidence type="ECO:0000256" key="1">
    <source>
        <dbReference type="ARBA" id="ARBA00022679"/>
    </source>
</evidence>
<dbReference type="PANTHER" id="PTHR11364">
    <property type="entry name" value="THIOSULFATE SULFERTANSFERASE"/>
    <property type="match status" value="1"/>
</dbReference>
<proteinExistence type="predicted"/>
<dbReference type="InterPro" id="IPR036873">
    <property type="entry name" value="Rhodanese-like_dom_sf"/>
</dbReference>
<dbReference type="RefSeq" id="WP_035516055.1">
    <property type="nucleotide sequence ID" value="NZ_KN234760.1"/>
</dbReference>
<dbReference type="eggNOG" id="COG2897">
    <property type="taxonomic scope" value="Bacteria"/>
</dbReference>
<dbReference type="SMART" id="SM00450">
    <property type="entry name" value="RHOD"/>
    <property type="match status" value="2"/>
</dbReference>
<dbReference type="EMBL" id="AUVB01000001">
    <property type="protein sequence ID" value="KGE05352.1"/>
    <property type="molecule type" value="Genomic_DNA"/>
</dbReference>
<dbReference type="GO" id="GO:0004792">
    <property type="term" value="F:thiosulfate-cyanide sulfurtransferase activity"/>
    <property type="evidence" value="ECO:0007669"/>
    <property type="project" value="UniProtKB-EC"/>
</dbReference>
<protein>
    <submittedName>
        <fullName evidence="4">Thiosulfate sulfurtransferase, rhodanese</fullName>
        <ecNumber evidence="4">2.8.1.1</ecNumber>
    </submittedName>
</protein>
<dbReference type="SUPFAM" id="SSF52821">
    <property type="entry name" value="Rhodanese/Cell cycle control phosphatase"/>
    <property type="match status" value="2"/>
</dbReference>
<keyword evidence="2" id="KW-0677">Repeat</keyword>
<dbReference type="STRING" id="1265313.HRUBRA_00032"/>
<gene>
    <name evidence="4" type="ORF">HRUBRA_00032</name>
</gene>
<dbReference type="Proteomes" id="UP000029640">
    <property type="component" value="Unassembled WGS sequence"/>
</dbReference>
<dbReference type="Gene3D" id="3.40.250.10">
    <property type="entry name" value="Rhodanese-like domain"/>
    <property type="match status" value="2"/>
</dbReference>
<evidence type="ECO:0000259" key="3">
    <source>
        <dbReference type="PROSITE" id="PS50206"/>
    </source>
</evidence>
<dbReference type="HOGENOM" id="CLU_031618_0_0_6"/>
<evidence type="ECO:0000313" key="4">
    <source>
        <dbReference type="EMBL" id="KGE05352.1"/>
    </source>
</evidence>
<dbReference type="InterPro" id="IPR001307">
    <property type="entry name" value="Thiosulphate_STrfase_CS"/>
</dbReference>
<keyword evidence="1 4" id="KW-0808">Transferase</keyword>
<dbReference type="InterPro" id="IPR001763">
    <property type="entry name" value="Rhodanese-like_dom"/>
</dbReference>
<name>A0A095VV57_9GAMM</name>